<organism evidence="8 9">
    <name type="scientific">Alistipes senegalensis JC50</name>
    <dbReference type="NCBI Taxonomy" id="1033732"/>
    <lineage>
        <taxon>Bacteria</taxon>
        <taxon>Pseudomonadati</taxon>
        <taxon>Bacteroidota</taxon>
        <taxon>Bacteroidia</taxon>
        <taxon>Bacteroidales</taxon>
        <taxon>Rikenellaceae</taxon>
        <taxon>Alistipes</taxon>
    </lineage>
</organism>
<evidence type="ECO:0000256" key="1">
    <source>
        <dbReference type="ARBA" id="ARBA00006594"/>
    </source>
</evidence>
<comment type="catalytic activity">
    <reaction evidence="6 7">
        <text>a 2'-deoxyadenosine in DNA + S-adenosyl-L-methionine = an N(6)-methyl-2'-deoxyadenosine in DNA + S-adenosyl-L-homocysteine + H(+)</text>
        <dbReference type="Rhea" id="RHEA:15197"/>
        <dbReference type="Rhea" id="RHEA-COMP:12418"/>
        <dbReference type="Rhea" id="RHEA-COMP:12419"/>
        <dbReference type="ChEBI" id="CHEBI:15378"/>
        <dbReference type="ChEBI" id="CHEBI:57856"/>
        <dbReference type="ChEBI" id="CHEBI:59789"/>
        <dbReference type="ChEBI" id="CHEBI:90615"/>
        <dbReference type="ChEBI" id="CHEBI:90616"/>
        <dbReference type="EC" id="2.1.1.72"/>
    </reaction>
</comment>
<dbReference type="Gene3D" id="3.40.50.150">
    <property type="entry name" value="Vaccinia Virus protein VP39"/>
    <property type="match status" value="2"/>
</dbReference>
<dbReference type="Gene3D" id="1.10.1020.10">
    <property type="entry name" value="Adenine-specific Methyltransferase, Domain 2"/>
    <property type="match status" value="2"/>
</dbReference>
<sequence>MTRKKDVYIVGADQPVKPFLKWAGGKTQLIDEIAKFIPQEFNTYIEPFLGGGALFFHLRPPKAILADLNPELINCYKVVREKIDDLIVNLKNLSNDKDLYYEIRGWDLSKLSDVERAVRFIYLNRTCYNGLYRENKKGEFNVPFGKYKNPTICDEERLYQAHYALQNAKLICANYSTVLRRYAQYNDFIFLDPPYVPIGNYSDFKRYTKDSFYDADHIELRDEFKRLVNIGAKVILTNSNTGFVHELYNNYESKVVNTKRLISSDISTRTGQDLIIHAVNGKKRLTRTEELLENFPGTRYMGSKYKLLPFLWDSIKDLEFSSVLDAFSGSGCVSYMLKQKGIKVISNDFMSFSAIFCKALVENSTVRVDDKDKELLVQPNKNAGNFIQNTFKGLYFDDVDNDFLDNLVANIPLLNNEYKIAIAYAAIARACLKKRPRGIFTYVGTKYDDGRRDLSLSLKEHFLENIDCFNAAVFSNGQQNKSFNQNIFDLNEKADLVYFDPPYLTSKSDNDYTRRYHFVEGLVKNWQDLEIDYSTKTKKFKKYISPFDSKRTVNNALDQLFSRHKNSILVVSYSSNSIPSKEEMMELLKKYKEDVELKEIDYTYSFGNQHCKMKDNANKVKEYLFIAK</sequence>
<evidence type="ECO:0000256" key="2">
    <source>
        <dbReference type="ARBA" id="ARBA00011900"/>
    </source>
</evidence>
<evidence type="ECO:0000256" key="6">
    <source>
        <dbReference type="ARBA" id="ARBA00047942"/>
    </source>
</evidence>
<dbReference type="Pfam" id="PF02086">
    <property type="entry name" value="MethyltransfD12"/>
    <property type="match status" value="2"/>
</dbReference>
<accession>A0ABY5V9E3</accession>
<name>A0ABY5V9E3_9BACT</name>
<dbReference type="GO" id="GO:0032259">
    <property type="term" value="P:methylation"/>
    <property type="evidence" value="ECO:0007669"/>
    <property type="project" value="UniProtKB-KW"/>
</dbReference>
<evidence type="ECO:0000256" key="4">
    <source>
        <dbReference type="ARBA" id="ARBA00022679"/>
    </source>
</evidence>
<keyword evidence="3 7" id="KW-0489">Methyltransferase</keyword>
<evidence type="ECO:0000256" key="7">
    <source>
        <dbReference type="RuleBase" id="RU361257"/>
    </source>
</evidence>
<dbReference type="InterPro" id="IPR002052">
    <property type="entry name" value="DNA_methylase_N6_adenine_CS"/>
</dbReference>
<evidence type="ECO:0000256" key="3">
    <source>
        <dbReference type="ARBA" id="ARBA00022603"/>
    </source>
</evidence>
<dbReference type="InterPro" id="IPR029063">
    <property type="entry name" value="SAM-dependent_MTases_sf"/>
</dbReference>
<dbReference type="RefSeq" id="WP_044118791.1">
    <property type="nucleotide sequence ID" value="NZ_CP102252.1"/>
</dbReference>
<dbReference type="GO" id="GO:0009007">
    <property type="term" value="F:site-specific DNA-methyltransferase (adenine-specific) activity"/>
    <property type="evidence" value="ECO:0007669"/>
    <property type="project" value="UniProtKB-EC"/>
</dbReference>
<dbReference type="PANTHER" id="PTHR30481">
    <property type="entry name" value="DNA ADENINE METHYLASE"/>
    <property type="match status" value="1"/>
</dbReference>
<reference evidence="8" key="1">
    <citation type="journal article" date="2022" name="Cell">
        <title>Design, construction, and in vivo augmentation of a complex gut microbiome.</title>
        <authorList>
            <person name="Cheng A.G."/>
            <person name="Ho P.Y."/>
            <person name="Aranda-Diaz A."/>
            <person name="Jain S."/>
            <person name="Yu F.B."/>
            <person name="Meng X."/>
            <person name="Wang M."/>
            <person name="Iakiviak M."/>
            <person name="Nagashima K."/>
            <person name="Zhao A."/>
            <person name="Murugkar P."/>
            <person name="Patil A."/>
            <person name="Atabakhsh K."/>
            <person name="Weakley A."/>
            <person name="Yan J."/>
            <person name="Brumbaugh A.R."/>
            <person name="Higginbottom S."/>
            <person name="Dimas A."/>
            <person name="Shiver A.L."/>
            <person name="Deutschbauer A."/>
            <person name="Neff N."/>
            <person name="Sonnenburg J.L."/>
            <person name="Huang K.C."/>
            <person name="Fischbach M.A."/>
        </authorList>
    </citation>
    <scope>NUCLEOTIDE SEQUENCE</scope>
    <source>
        <strain evidence="8">JC50</strain>
    </source>
</reference>
<dbReference type="PANTHER" id="PTHR30481:SF3">
    <property type="entry name" value="DNA ADENINE METHYLASE"/>
    <property type="match status" value="1"/>
</dbReference>
<comment type="similarity">
    <text evidence="1 7">Belongs to the N(4)/N(6)-methyltransferase family.</text>
</comment>
<dbReference type="Proteomes" id="UP001058267">
    <property type="component" value="Chromosome"/>
</dbReference>
<dbReference type="PROSITE" id="PS00092">
    <property type="entry name" value="N6_MTASE"/>
    <property type="match status" value="2"/>
</dbReference>
<dbReference type="InterPro" id="IPR012327">
    <property type="entry name" value="MeTrfase_D12"/>
</dbReference>
<dbReference type="EMBL" id="CP102252">
    <property type="protein sequence ID" value="UWN66257.1"/>
    <property type="molecule type" value="Genomic_DNA"/>
</dbReference>
<dbReference type="NCBIfam" id="TIGR00571">
    <property type="entry name" value="dam"/>
    <property type="match status" value="1"/>
</dbReference>
<evidence type="ECO:0000313" key="9">
    <source>
        <dbReference type="Proteomes" id="UP001058267"/>
    </source>
</evidence>
<dbReference type="InterPro" id="IPR023095">
    <property type="entry name" value="Ade_MeTrfase_dom_2"/>
</dbReference>
<proteinExistence type="inferred from homology"/>
<protein>
    <recommendedName>
        <fullName evidence="2 7">Site-specific DNA-methyltransferase (adenine-specific)</fullName>
        <ecNumber evidence="2 7">2.1.1.72</ecNumber>
    </recommendedName>
</protein>
<dbReference type="PRINTS" id="PR00505">
    <property type="entry name" value="D12N6MTFRASE"/>
</dbReference>
<gene>
    <name evidence="8" type="ORF">NQ519_05345</name>
</gene>
<dbReference type="SUPFAM" id="SSF53335">
    <property type="entry name" value="S-adenosyl-L-methionine-dependent methyltransferases"/>
    <property type="match status" value="2"/>
</dbReference>
<dbReference type="EC" id="2.1.1.72" evidence="2 7"/>
<keyword evidence="5 7" id="KW-0949">S-adenosyl-L-methionine</keyword>
<evidence type="ECO:0000313" key="8">
    <source>
        <dbReference type="EMBL" id="UWN66257.1"/>
    </source>
</evidence>
<keyword evidence="4 7" id="KW-0808">Transferase</keyword>
<evidence type="ECO:0000256" key="5">
    <source>
        <dbReference type="ARBA" id="ARBA00022691"/>
    </source>
</evidence>
<keyword evidence="9" id="KW-1185">Reference proteome</keyword>